<dbReference type="InterPro" id="IPR036236">
    <property type="entry name" value="Znf_C2H2_sf"/>
</dbReference>
<evidence type="ECO:0000256" key="7">
    <source>
        <dbReference type="PROSITE-ProRule" id="PRU00042"/>
    </source>
</evidence>
<dbReference type="FunFam" id="3.30.160.60:FF:000446">
    <property type="entry name" value="Zinc finger protein"/>
    <property type="match status" value="1"/>
</dbReference>
<name>A0A812B908_ACAPH</name>
<evidence type="ECO:0000256" key="3">
    <source>
        <dbReference type="ARBA" id="ARBA00022737"/>
    </source>
</evidence>
<keyword evidence="2" id="KW-0479">Metal-binding</keyword>
<feature type="domain" description="C2H2-type" evidence="9">
    <location>
        <begin position="697"/>
        <end position="724"/>
    </location>
</feature>
<feature type="domain" description="C2H2-type" evidence="9">
    <location>
        <begin position="669"/>
        <end position="696"/>
    </location>
</feature>
<feature type="compositionally biased region" description="Basic and acidic residues" evidence="8">
    <location>
        <begin position="115"/>
        <end position="125"/>
    </location>
</feature>
<feature type="domain" description="C2H2-type" evidence="9">
    <location>
        <begin position="725"/>
        <end position="753"/>
    </location>
</feature>
<dbReference type="InterPro" id="IPR050888">
    <property type="entry name" value="ZnF_C2H2-type_TF"/>
</dbReference>
<evidence type="ECO:0000256" key="4">
    <source>
        <dbReference type="ARBA" id="ARBA00022771"/>
    </source>
</evidence>
<dbReference type="GO" id="GO:0005634">
    <property type="term" value="C:nucleus"/>
    <property type="evidence" value="ECO:0007669"/>
    <property type="project" value="UniProtKB-SubCell"/>
</dbReference>
<evidence type="ECO:0000256" key="2">
    <source>
        <dbReference type="ARBA" id="ARBA00022723"/>
    </source>
</evidence>
<feature type="region of interest" description="Disordered" evidence="8">
    <location>
        <begin position="585"/>
        <end position="628"/>
    </location>
</feature>
<dbReference type="PANTHER" id="PTHR24406">
    <property type="entry name" value="TRANSCRIPTIONAL REPRESSOR CTCFL-RELATED"/>
    <property type="match status" value="1"/>
</dbReference>
<keyword evidence="5" id="KW-0862">Zinc</keyword>
<feature type="region of interest" description="Disordered" evidence="8">
    <location>
        <begin position="41"/>
        <end position="171"/>
    </location>
</feature>
<evidence type="ECO:0000313" key="11">
    <source>
        <dbReference type="Proteomes" id="UP000597762"/>
    </source>
</evidence>
<dbReference type="SMART" id="SM00355">
    <property type="entry name" value="ZnF_C2H2"/>
    <property type="match status" value="5"/>
</dbReference>
<comment type="subcellular location">
    <subcellularLocation>
        <location evidence="1">Nucleus</location>
    </subcellularLocation>
</comment>
<keyword evidence="4 7" id="KW-0863">Zinc-finger</keyword>
<keyword evidence="3" id="KW-0677">Repeat</keyword>
<keyword evidence="11" id="KW-1185">Reference proteome</keyword>
<evidence type="ECO:0000313" key="10">
    <source>
        <dbReference type="EMBL" id="CAE1174088.1"/>
    </source>
</evidence>
<dbReference type="PROSITE" id="PS50157">
    <property type="entry name" value="ZINC_FINGER_C2H2_2"/>
    <property type="match status" value="3"/>
</dbReference>
<keyword evidence="6" id="KW-0539">Nucleus</keyword>
<proteinExistence type="predicted"/>
<dbReference type="SUPFAM" id="SSF57667">
    <property type="entry name" value="beta-beta-alpha zinc fingers"/>
    <property type="match status" value="2"/>
</dbReference>
<dbReference type="InterPro" id="IPR013087">
    <property type="entry name" value="Znf_C2H2_type"/>
</dbReference>
<dbReference type="OrthoDB" id="2687452at2759"/>
<evidence type="ECO:0000256" key="5">
    <source>
        <dbReference type="ARBA" id="ARBA00022833"/>
    </source>
</evidence>
<gene>
    <name evidence="10" type="ORF">SPHA_12941</name>
</gene>
<dbReference type="Gene3D" id="3.30.160.60">
    <property type="entry name" value="Classic Zinc Finger"/>
    <property type="match status" value="2"/>
</dbReference>
<feature type="compositionally biased region" description="Acidic residues" evidence="8">
    <location>
        <begin position="594"/>
        <end position="622"/>
    </location>
</feature>
<reference evidence="10" key="1">
    <citation type="submission" date="2021-01" db="EMBL/GenBank/DDBJ databases">
        <authorList>
            <person name="Li R."/>
            <person name="Bekaert M."/>
        </authorList>
    </citation>
    <scope>NUCLEOTIDE SEQUENCE</scope>
    <source>
        <strain evidence="10">Farmed</strain>
    </source>
</reference>
<comment type="caution">
    <text evidence="10">The sequence shown here is derived from an EMBL/GenBank/DDBJ whole genome shotgun (WGS) entry which is preliminary data.</text>
</comment>
<evidence type="ECO:0000259" key="9">
    <source>
        <dbReference type="PROSITE" id="PS50157"/>
    </source>
</evidence>
<evidence type="ECO:0000256" key="6">
    <source>
        <dbReference type="ARBA" id="ARBA00023242"/>
    </source>
</evidence>
<feature type="compositionally biased region" description="Basic and acidic residues" evidence="8">
    <location>
        <begin position="72"/>
        <end position="86"/>
    </location>
</feature>
<sequence>MFTTSFASPMFVKFLPCLLQEVPALQMSQKSNLAVASEATIRKSGRRSVPNRKYLDMEMDFRRKKSKTASSPEKKSGKFPEQDKTPKSQNSSASTLKRKLDLNTEKNLSSKKRAVKEPSENEGSPKKSVQSLLKTVSPKKKAASTVVSTATSPLRTQLPSPGSPQKIASPILKIASPQKSSTLVPRKVVQSSANFIGNNSDSNQQTQPVILVGTEQLNASPTMLTTNKNSGSVPNNSALSEERSENLTLFQTANVLGDVAQELSLPVTSSKASENFSKTLPTLSDSLSSSLNSVSNSKPEHIVVVHPAEPVDQQVNQRTDFLDADKNLSKELPETSVTEPSVPQIVVTLPNTISSVALQNSSLSNTPAVTTEGSMTYSVDMTMSSTKPIISFTEGISQASPYTVSLLNNNNNNSSSNKDKEAVESLINASHITEKVSESGSVMMCLSSGTEDLVPSTMSLDVNTHHDAHRLETEAAIQEITASFPQTFTSNDIVIHEKDQITKTSISLAEAAKMVAESQTIVDLPDVNSLSECGLEGLRSQPTPVTREVATTTLPTAVASTQTPLQLPRKSSKASSLMKNLTVNMQQSGKLPLDMDDDDDDDDDDDLEDGDCFDNDEEEELKEVEPRKSTQEFIVVHLPEGAQIKRERVDSRHQIEPLGRGRVDENGSYRCTECNYMTAKKANWYKHRKKHLGLRPHCCLTCDYKATTSSNLKRHMAIHADLREYKCNLCSNYFRQKIHLERHMKYKHEEKKVQCPLCNYVCASENPDLKIHFKRRHVPSTYSTMNSFTCDECGLHMMKKHGIEIVMNMKDDWSTNGYATNNAPLLVDKGDGTEPNIMTVGNVVTATSEESNQLMVVTEDADNNTMQTVITIEDLASSMTNPVKMSEVSVSTGSTGEMSDKVLTDDLNQQQHAADAVEGLQALAEHPRIVDHDNHFKCSDDVETQIEDVRVDAEREVGIINNEVNVVAEKNMSEVDEATVSVIDQLTTETPVKESFELTTDQVVHLSTGDYVEINGEVYKVEISTEPAEETVTTSGTSDSAGTELFETIVQNDTNAAAASFLT</sequence>
<dbReference type="GO" id="GO:0008270">
    <property type="term" value="F:zinc ion binding"/>
    <property type="evidence" value="ECO:0007669"/>
    <property type="project" value="UniProtKB-KW"/>
</dbReference>
<dbReference type="PROSITE" id="PS00028">
    <property type="entry name" value="ZINC_FINGER_C2H2_1"/>
    <property type="match status" value="1"/>
</dbReference>
<protein>
    <recommendedName>
        <fullName evidence="9">C2H2-type domain-containing protein</fullName>
    </recommendedName>
</protein>
<dbReference type="AlphaFoldDB" id="A0A812B908"/>
<evidence type="ECO:0000256" key="8">
    <source>
        <dbReference type="SAM" id="MobiDB-lite"/>
    </source>
</evidence>
<organism evidence="10 11">
    <name type="scientific">Acanthosepion pharaonis</name>
    <name type="common">Pharaoh cuttlefish</name>
    <name type="synonym">Sepia pharaonis</name>
    <dbReference type="NCBI Taxonomy" id="158019"/>
    <lineage>
        <taxon>Eukaryota</taxon>
        <taxon>Metazoa</taxon>
        <taxon>Spiralia</taxon>
        <taxon>Lophotrochozoa</taxon>
        <taxon>Mollusca</taxon>
        <taxon>Cephalopoda</taxon>
        <taxon>Coleoidea</taxon>
        <taxon>Decapodiformes</taxon>
        <taxon>Sepiida</taxon>
        <taxon>Sepiina</taxon>
        <taxon>Sepiidae</taxon>
        <taxon>Acanthosepion</taxon>
    </lineage>
</organism>
<dbReference type="Proteomes" id="UP000597762">
    <property type="component" value="Unassembled WGS sequence"/>
</dbReference>
<dbReference type="EMBL" id="CAHIKZ030000433">
    <property type="protein sequence ID" value="CAE1174088.1"/>
    <property type="molecule type" value="Genomic_DNA"/>
</dbReference>
<feature type="compositionally biased region" description="Polar residues" evidence="8">
    <location>
        <begin position="145"/>
        <end position="160"/>
    </location>
</feature>
<evidence type="ECO:0000256" key="1">
    <source>
        <dbReference type="ARBA" id="ARBA00004123"/>
    </source>
</evidence>
<accession>A0A812B908</accession>